<sequence length="70" mass="8102">MEEEKLEEGRHQRGHWHTPTPRVRSDWSKPARVGQCPATPNGKFPAPLRLQLKIKQISPEHQLSITSWNP</sequence>
<dbReference type="Proteomes" id="UP001283361">
    <property type="component" value="Unassembled WGS sequence"/>
</dbReference>
<protein>
    <submittedName>
        <fullName evidence="2">Uncharacterized protein</fullName>
    </submittedName>
</protein>
<evidence type="ECO:0000256" key="1">
    <source>
        <dbReference type="SAM" id="MobiDB-lite"/>
    </source>
</evidence>
<organism evidence="2 3">
    <name type="scientific">Elysia crispata</name>
    <name type="common">lettuce slug</name>
    <dbReference type="NCBI Taxonomy" id="231223"/>
    <lineage>
        <taxon>Eukaryota</taxon>
        <taxon>Metazoa</taxon>
        <taxon>Spiralia</taxon>
        <taxon>Lophotrochozoa</taxon>
        <taxon>Mollusca</taxon>
        <taxon>Gastropoda</taxon>
        <taxon>Heterobranchia</taxon>
        <taxon>Euthyneura</taxon>
        <taxon>Panpulmonata</taxon>
        <taxon>Sacoglossa</taxon>
        <taxon>Placobranchoidea</taxon>
        <taxon>Plakobranchidae</taxon>
        <taxon>Elysia</taxon>
    </lineage>
</organism>
<feature type="region of interest" description="Disordered" evidence="1">
    <location>
        <begin position="1"/>
        <end position="46"/>
    </location>
</feature>
<keyword evidence="3" id="KW-1185">Reference proteome</keyword>
<evidence type="ECO:0000313" key="3">
    <source>
        <dbReference type="Proteomes" id="UP001283361"/>
    </source>
</evidence>
<evidence type="ECO:0000313" key="2">
    <source>
        <dbReference type="EMBL" id="KAK3762283.1"/>
    </source>
</evidence>
<reference evidence="2" key="1">
    <citation type="journal article" date="2023" name="G3 (Bethesda)">
        <title>A reference genome for the long-term kleptoplast-retaining sea slug Elysia crispata morphotype clarki.</title>
        <authorList>
            <person name="Eastman K.E."/>
            <person name="Pendleton A.L."/>
            <person name="Shaikh M.A."/>
            <person name="Suttiyut T."/>
            <person name="Ogas R."/>
            <person name="Tomko P."/>
            <person name="Gavelis G."/>
            <person name="Widhalm J.R."/>
            <person name="Wisecaver J.H."/>
        </authorList>
    </citation>
    <scope>NUCLEOTIDE SEQUENCE</scope>
    <source>
        <strain evidence="2">ECLA1</strain>
    </source>
</reference>
<proteinExistence type="predicted"/>
<dbReference type="AlphaFoldDB" id="A0AAE1DAF5"/>
<comment type="caution">
    <text evidence="2">The sequence shown here is derived from an EMBL/GenBank/DDBJ whole genome shotgun (WGS) entry which is preliminary data.</text>
</comment>
<name>A0AAE1DAF5_9GAST</name>
<gene>
    <name evidence="2" type="ORF">RRG08_037933</name>
</gene>
<dbReference type="EMBL" id="JAWDGP010004731">
    <property type="protein sequence ID" value="KAK3762283.1"/>
    <property type="molecule type" value="Genomic_DNA"/>
</dbReference>
<accession>A0AAE1DAF5</accession>